<reference evidence="1 2" key="1">
    <citation type="submission" date="2019-10" db="EMBL/GenBank/DDBJ databases">
        <title>Assembly and Annotation for the nematode Trichostrongylus colubriformis.</title>
        <authorList>
            <person name="Martin J."/>
        </authorList>
    </citation>
    <scope>NUCLEOTIDE SEQUENCE [LARGE SCALE GENOMIC DNA]</scope>
    <source>
        <strain evidence="1">G859</strain>
        <tissue evidence="1">Whole worm</tissue>
    </source>
</reference>
<evidence type="ECO:0000313" key="1">
    <source>
        <dbReference type="EMBL" id="KAK5964247.1"/>
    </source>
</evidence>
<organism evidence="1 2">
    <name type="scientific">Trichostrongylus colubriformis</name>
    <name type="common">Black scour worm</name>
    <dbReference type="NCBI Taxonomy" id="6319"/>
    <lineage>
        <taxon>Eukaryota</taxon>
        <taxon>Metazoa</taxon>
        <taxon>Ecdysozoa</taxon>
        <taxon>Nematoda</taxon>
        <taxon>Chromadorea</taxon>
        <taxon>Rhabditida</taxon>
        <taxon>Rhabditina</taxon>
        <taxon>Rhabditomorpha</taxon>
        <taxon>Strongyloidea</taxon>
        <taxon>Trichostrongylidae</taxon>
        <taxon>Trichostrongylus</taxon>
    </lineage>
</organism>
<keyword evidence="2" id="KW-1185">Reference proteome</keyword>
<protein>
    <submittedName>
        <fullName evidence="1">Uncharacterized protein</fullName>
    </submittedName>
</protein>
<proteinExistence type="predicted"/>
<sequence>MDSKVGSLLFKLQLCKGELETVKKELKSLKKALPSFPSPRVLYDKIIDIARDVMLCSNSLDDIRKNIPSLTNFTGKWNELEKDVQLLEAKTENCEIQLFLLRTTLRTSYAIVPLLIATKQIFKGGMGCDADTATISLPGWQETLAPSRAGSRRQHH</sequence>
<name>A0AAN8ICW5_TRICO</name>
<gene>
    <name evidence="1" type="ORF">GCK32_014656</name>
</gene>
<dbReference type="AlphaFoldDB" id="A0AAN8ICW5"/>
<evidence type="ECO:0000313" key="2">
    <source>
        <dbReference type="Proteomes" id="UP001331761"/>
    </source>
</evidence>
<dbReference type="EMBL" id="WIXE01026044">
    <property type="protein sequence ID" value="KAK5964247.1"/>
    <property type="molecule type" value="Genomic_DNA"/>
</dbReference>
<comment type="caution">
    <text evidence="1">The sequence shown here is derived from an EMBL/GenBank/DDBJ whole genome shotgun (WGS) entry which is preliminary data.</text>
</comment>
<dbReference type="Proteomes" id="UP001331761">
    <property type="component" value="Unassembled WGS sequence"/>
</dbReference>
<accession>A0AAN8ICW5</accession>